<dbReference type="InterPro" id="IPR036390">
    <property type="entry name" value="WH_DNA-bd_sf"/>
</dbReference>
<comment type="caution">
    <text evidence="4">The sequence shown here is derived from an EMBL/GenBank/DDBJ whole genome shotgun (WGS) entry which is preliminary data.</text>
</comment>
<dbReference type="Pfam" id="PF03551">
    <property type="entry name" value="PadR"/>
    <property type="match status" value="1"/>
</dbReference>
<dbReference type="AlphaFoldDB" id="A0A7X0SIB6"/>
<dbReference type="InterPro" id="IPR036388">
    <property type="entry name" value="WH-like_DNA-bd_sf"/>
</dbReference>
<keyword evidence="5" id="KW-1185">Reference proteome</keyword>
<organism evidence="4 5">
    <name type="scientific">Cohnella zeiphila</name>
    <dbReference type="NCBI Taxonomy" id="2761120"/>
    <lineage>
        <taxon>Bacteria</taxon>
        <taxon>Bacillati</taxon>
        <taxon>Bacillota</taxon>
        <taxon>Bacilli</taxon>
        <taxon>Bacillales</taxon>
        <taxon>Paenibacillaceae</taxon>
        <taxon>Cohnella</taxon>
    </lineage>
</organism>
<dbReference type="RefSeq" id="WP_185128146.1">
    <property type="nucleotide sequence ID" value="NZ_JACJVO010000007.1"/>
</dbReference>
<dbReference type="InterPro" id="IPR005149">
    <property type="entry name" value="Tscrpt_reg_PadR_N"/>
</dbReference>
<evidence type="ECO:0000313" key="4">
    <source>
        <dbReference type="EMBL" id="MBB6730482.1"/>
    </source>
</evidence>
<proteinExistence type="predicted"/>
<gene>
    <name evidence="4" type="ORF">H7C18_06165</name>
</gene>
<evidence type="ECO:0000259" key="2">
    <source>
        <dbReference type="Pfam" id="PF03551"/>
    </source>
</evidence>
<evidence type="ECO:0000256" key="1">
    <source>
        <dbReference type="SAM" id="Coils"/>
    </source>
</evidence>
<dbReference type="PANTHER" id="PTHR43252">
    <property type="entry name" value="TRANSCRIPTIONAL REGULATOR YQJI"/>
    <property type="match status" value="1"/>
</dbReference>
<feature type="domain" description="Transcription regulator PadR C-terminal" evidence="3">
    <location>
        <begin position="93"/>
        <end position="168"/>
    </location>
</feature>
<reference evidence="4 5" key="1">
    <citation type="submission" date="2020-08" db="EMBL/GenBank/DDBJ databases">
        <title>Cohnella phylogeny.</title>
        <authorList>
            <person name="Dunlap C."/>
        </authorList>
    </citation>
    <scope>NUCLEOTIDE SEQUENCE [LARGE SCALE GENOMIC DNA]</scope>
    <source>
        <strain evidence="4 5">CBP 2801</strain>
    </source>
</reference>
<name>A0A7X0SIB6_9BACL</name>
<dbReference type="EMBL" id="JACJVO010000007">
    <property type="protein sequence ID" value="MBB6730482.1"/>
    <property type="molecule type" value="Genomic_DNA"/>
</dbReference>
<feature type="coiled-coil region" evidence="1">
    <location>
        <begin position="112"/>
        <end position="171"/>
    </location>
</feature>
<dbReference type="InterPro" id="IPR018309">
    <property type="entry name" value="Tscrpt_reg_PadR_C"/>
</dbReference>
<keyword evidence="1" id="KW-0175">Coiled coil</keyword>
<dbReference type="PANTHER" id="PTHR43252:SF6">
    <property type="entry name" value="NEGATIVE TRANSCRIPTION REGULATOR PADR"/>
    <property type="match status" value="1"/>
</dbReference>
<dbReference type="Gene3D" id="1.10.10.10">
    <property type="entry name" value="Winged helix-like DNA-binding domain superfamily/Winged helix DNA-binding domain"/>
    <property type="match status" value="1"/>
</dbReference>
<sequence>MNSQDVILGLLHRRPMSGYEIKGMFEMPLGFFYETSFGTIYPTLAKLESQGFIAGESVVQSGKPNKNVYTITAAGKARFLEYMESPLEKNVFRSDLMMRLFFAEFVGAGKLIEWLRQEIEDSEREYGSMLDRKQQWEERASGPTICLNIGLRLTEGKIKALKEELAKLQGEDEG</sequence>
<protein>
    <submittedName>
        <fullName evidence="4">Helix-turn-helix transcriptional regulator</fullName>
    </submittedName>
</protein>
<dbReference type="Gene3D" id="6.10.140.1570">
    <property type="match status" value="1"/>
</dbReference>
<accession>A0A7X0SIB6</accession>
<dbReference type="Pfam" id="PF10400">
    <property type="entry name" value="Vir_act_alpha_C"/>
    <property type="match status" value="1"/>
</dbReference>
<feature type="domain" description="Transcription regulator PadR N-terminal" evidence="2">
    <location>
        <begin position="7"/>
        <end position="79"/>
    </location>
</feature>
<dbReference type="SUPFAM" id="SSF46785">
    <property type="entry name" value="Winged helix' DNA-binding domain"/>
    <property type="match status" value="1"/>
</dbReference>
<evidence type="ECO:0000313" key="5">
    <source>
        <dbReference type="Proteomes" id="UP000564644"/>
    </source>
</evidence>
<dbReference type="Proteomes" id="UP000564644">
    <property type="component" value="Unassembled WGS sequence"/>
</dbReference>
<evidence type="ECO:0000259" key="3">
    <source>
        <dbReference type="Pfam" id="PF10400"/>
    </source>
</evidence>